<proteinExistence type="predicted"/>
<feature type="region of interest" description="Disordered" evidence="1">
    <location>
        <begin position="137"/>
        <end position="175"/>
    </location>
</feature>
<comment type="caution">
    <text evidence="2">The sequence shown here is derived from an EMBL/GenBank/DDBJ whole genome shotgun (WGS) entry which is preliminary data.</text>
</comment>
<dbReference type="RefSeq" id="XP_018661144.1">
    <property type="nucleotide sequence ID" value="XM_018805721.1"/>
</dbReference>
<protein>
    <submittedName>
        <fullName evidence="2">Uncharacterized protein</fullName>
    </submittedName>
</protein>
<gene>
    <name evidence="2" type="ORF">TGAM01_v207990</name>
</gene>
<accession>A0A2P4ZG11</accession>
<evidence type="ECO:0000313" key="2">
    <source>
        <dbReference type="EMBL" id="PON23217.1"/>
    </source>
</evidence>
<sequence length="199" mass="21735">MCQSLLLGNSARGTSCDASLDQANCVASSTPRANESFVLRCGPVDLVFSAWSHQEPPQPFIFNGEACLALRPSVPHRPGRYVEDFGAWTARNRRRSPICCQALRPIAASLCPDGLWRHAIGRWHPRPRFHAHAAQLQRKRSATDLPKASGDPGLDDLPVHGQRTASDRPQLTAAQARRTSFSLLCASCSGEGRMGRQTP</sequence>
<reference evidence="2 3" key="1">
    <citation type="journal article" date="2016" name="Genome Announc.">
        <title>Draft Whole-Genome Sequence of Trichoderma gamsii T6085, a Promising Biocontrol Agent of Fusarium Head Blight on Wheat.</title>
        <authorList>
            <person name="Baroncelli R."/>
            <person name="Zapparata A."/>
            <person name="Piaggeschi G."/>
            <person name="Sarrocco S."/>
            <person name="Vannacci G."/>
        </authorList>
    </citation>
    <scope>NUCLEOTIDE SEQUENCE [LARGE SCALE GENOMIC DNA]</scope>
    <source>
        <strain evidence="2 3">T6085</strain>
    </source>
</reference>
<keyword evidence="3" id="KW-1185">Reference proteome</keyword>
<evidence type="ECO:0000313" key="3">
    <source>
        <dbReference type="Proteomes" id="UP000054821"/>
    </source>
</evidence>
<organism evidence="2 3">
    <name type="scientific">Trichoderma gamsii</name>
    <dbReference type="NCBI Taxonomy" id="398673"/>
    <lineage>
        <taxon>Eukaryota</taxon>
        <taxon>Fungi</taxon>
        <taxon>Dikarya</taxon>
        <taxon>Ascomycota</taxon>
        <taxon>Pezizomycotina</taxon>
        <taxon>Sordariomycetes</taxon>
        <taxon>Hypocreomycetidae</taxon>
        <taxon>Hypocreales</taxon>
        <taxon>Hypocreaceae</taxon>
        <taxon>Trichoderma</taxon>
    </lineage>
</organism>
<dbReference type="GeneID" id="29985804"/>
<dbReference type="AlphaFoldDB" id="A0A2P4ZG11"/>
<evidence type="ECO:0000256" key="1">
    <source>
        <dbReference type="SAM" id="MobiDB-lite"/>
    </source>
</evidence>
<dbReference type="EMBL" id="JPDN02000031">
    <property type="protein sequence ID" value="PON23217.1"/>
    <property type="molecule type" value="Genomic_DNA"/>
</dbReference>
<dbReference type="Proteomes" id="UP000054821">
    <property type="component" value="Unassembled WGS sequence"/>
</dbReference>
<name>A0A2P4ZG11_9HYPO</name>
<feature type="compositionally biased region" description="Polar residues" evidence="1">
    <location>
        <begin position="163"/>
        <end position="175"/>
    </location>
</feature>